<reference evidence="4" key="1">
    <citation type="submission" date="2018-01" db="EMBL/GenBank/DDBJ databases">
        <authorList>
            <person name="Mao J.F."/>
        </authorList>
    </citation>
    <scope>NUCLEOTIDE SEQUENCE</scope>
    <source>
        <strain evidence="4">Huo1</strain>
        <tissue evidence="4">Leaf</tissue>
    </source>
</reference>
<organism evidence="4">
    <name type="scientific">Salvia splendens</name>
    <name type="common">Scarlet sage</name>
    <dbReference type="NCBI Taxonomy" id="180675"/>
    <lineage>
        <taxon>Eukaryota</taxon>
        <taxon>Viridiplantae</taxon>
        <taxon>Streptophyta</taxon>
        <taxon>Embryophyta</taxon>
        <taxon>Tracheophyta</taxon>
        <taxon>Spermatophyta</taxon>
        <taxon>Magnoliopsida</taxon>
        <taxon>eudicotyledons</taxon>
        <taxon>Gunneridae</taxon>
        <taxon>Pentapetalae</taxon>
        <taxon>asterids</taxon>
        <taxon>lamiids</taxon>
        <taxon>Lamiales</taxon>
        <taxon>Lamiaceae</taxon>
        <taxon>Nepetoideae</taxon>
        <taxon>Mentheae</taxon>
        <taxon>Salviinae</taxon>
        <taxon>Salvia</taxon>
        <taxon>Salvia subgen. Calosphace</taxon>
        <taxon>core Calosphace</taxon>
    </lineage>
</organism>
<evidence type="ECO:0000313" key="5">
    <source>
        <dbReference type="Proteomes" id="UP000298416"/>
    </source>
</evidence>
<keyword evidence="5" id="KW-1185">Reference proteome</keyword>
<dbReference type="Pfam" id="PF07714">
    <property type="entry name" value="PK_Tyr_Ser-Thr"/>
    <property type="match status" value="1"/>
</dbReference>
<feature type="domain" description="Protein kinase" evidence="3">
    <location>
        <begin position="1"/>
        <end position="102"/>
    </location>
</feature>
<dbReference type="Gene3D" id="1.10.510.10">
    <property type="entry name" value="Transferase(Phosphotransferase) domain 1"/>
    <property type="match status" value="1"/>
</dbReference>
<protein>
    <recommendedName>
        <fullName evidence="3">Protein kinase domain-containing protein</fullName>
    </recommendedName>
</protein>
<dbReference type="InterPro" id="IPR011009">
    <property type="entry name" value="Kinase-like_dom_sf"/>
</dbReference>
<dbReference type="EMBL" id="PNBA02000018">
    <property type="protein sequence ID" value="KAG6392505.1"/>
    <property type="molecule type" value="Genomic_DNA"/>
</dbReference>
<dbReference type="Proteomes" id="UP000298416">
    <property type="component" value="Unassembled WGS sequence"/>
</dbReference>
<evidence type="ECO:0000256" key="2">
    <source>
        <dbReference type="ARBA" id="ARBA00022840"/>
    </source>
</evidence>
<dbReference type="GO" id="GO:0007166">
    <property type="term" value="P:cell surface receptor signaling pathway"/>
    <property type="evidence" value="ECO:0007669"/>
    <property type="project" value="InterPro"/>
</dbReference>
<dbReference type="SUPFAM" id="SSF56112">
    <property type="entry name" value="Protein kinase-like (PK-like)"/>
    <property type="match status" value="1"/>
</dbReference>
<dbReference type="GO" id="GO:0004674">
    <property type="term" value="F:protein serine/threonine kinase activity"/>
    <property type="evidence" value="ECO:0007669"/>
    <property type="project" value="TreeGrafter"/>
</dbReference>
<dbReference type="InterPro" id="IPR001245">
    <property type="entry name" value="Ser-Thr/Tyr_kinase_cat_dom"/>
</dbReference>
<comment type="caution">
    <text evidence="4">The sequence shown here is derived from an EMBL/GenBank/DDBJ whole genome shotgun (WGS) entry which is preliminary data.</text>
</comment>
<name>A0A8X8WCE5_SALSN</name>
<dbReference type="PANTHER" id="PTHR27005">
    <property type="entry name" value="WALL-ASSOCIATED RECEPTOR KINASE-LIKE 21"/>
    <property type="match status" value="1"/>
</dbReference>
<dbReference type="AlphaFoldDB" id="A0A8X8WCE5"/>
<dbReference type="PANTHER" id="PTHR27005:SF468">
    <property type="entry name" value="OS01G0310500 PROTEIN"/>
    <property type="match status" value="1"/>
</dbReference>
<dbReference type="InterPro" id="IPR045274">
    <property type="entry name" value="WAK-like"/>
</dbReference>
<sequence length="152" mass="17084">MVQGIFGYLDPEYMQTNQLTEKSDVYSFGVVLLELVTGRRALNLLFEILDENIVGLENMEQISVVSKLAKECLNVRGEDRPSMKEVAMELEGLILGGKHSWARINVHDEEEMESLIRIDDGMSHFDNGDVSSSVGYDSISRDHILLPMHGGR</sequence>
<evidence type="ECO:0000256" key="1">
    <source>
        <dbReference type="ARBA" id="ARBA00022741"/>
    </source>
</evidence>
<keyword evidence="1" id="KW-0547">Nucleotide-binding</keyword>
<dbReference type="InterPro" id="IPR000719">
    <property type="entry name" value="Prot_kinase_dom"/>
</dbReference>
<proteinExistence type="predicted"/>
<accession>A0A8X8WCE5</accession>
<dbReference type="PROSITE" id="PS50011">
    <property type="entry name" value="PROTEIN_KINASE_DOM"/>
    <property type="match status" value="1"/>
</dbReference>
<dbReference type="GO" id="GO:0005886">
    <property type="term" value="C:plasma membrane"/>
    <property type="evidence" value="ECO:0007669"/>
    <property type="project" value="TreeGrafter"/>
</dbReference>
<keyword evidence="2" id="KW-0067">ATP-binding</keyword>
<reference evidence="4" key="2">
    <citation type="submission" date="2020-08" db="EMBL/GenBank/DDBJ databases">
        <title>Plant Genome Project.</title>
        <authorList>
            <person name="Zhang R.-G."/>
        </authorList>
    </citation>
    <scope>NUCLEOTIDE SEQUENCE</scope>
    <source>
        <strain evidence="4">Huo1</strain>
        <tissue evidence="4">Leaf</tissue>
    </source>
</reference>
<dbReference type="GO" id="GO:0005524">
    <property type="term" value="F:ATP binding"/>
    <property type="evidence" value="ECO:0007669"/>
    <property type="project" value="UniProtKB-KW"/>
</dbReference>
<evidence type="ECO:0000259" key="3">
    <source>
        <dbReference type="PROSITE" id="PS50011"/>
    </source>
</evidence>
<gene>
    <name evidence="4" type="ORF">SASPL_146727</name>
</gene>
<evidence type="ECO:0000313" key="4">
    <source>
        <dbReference type="EMBL" id="KAG6392505.1"/>
    </source>
</evidence>